<keyword evidence="3" id="KW-1185">Reference proteome</keyword>
<sequence>MKHYLMFLFLTIATIANSQTQKDVDNFIAILQKEIKNYNIGNIEEHYEKCYFKTLSESDFLDKNMEVSIINMFKSSFQKTENETKKIIKDYFEQLKRLKNQKNEIDKNKSDYSFMKSYLKIRVYSATSEDLYKKNNAIIRPGLNGIIEVVVFDLPDGIGSLNKNETKNWNKSEEEIYAQAKENTMNFLDQTFEFANNLPTGEKIYLLASDSNLFITSYILDLKKSKITVGKFGTIVSIPNNSVVVAMPIDDKDKLLSSTQNFFGLTEYMYESNETKPLCNKIY</sequence>
<accession>A0ABT4UJ21</accession>
<evidence type="ECO:0000313" key="3">
    <source>
        <dbReference type="Proteomes" id="UP001210231"/>
    </source>
</evidence>
<dbReference type="EMBL" id="JAQGEF010000008">
    <property type="protein sequence ID" value="MDA3614838.1"/>
    <property type="molecule type" value="Genomic_DNA"/>
</dbReference>
<feature type="coiled-coil region" evidence="1">
    <location>
        <begin position="81"/>
        <end position="108"/>
    </location>
</feature>
<evidence type="ECO:0000313" key="2">
    <source>
        <dbReference type="EMBL" id="MDA3614838.1"/>
    </source>
</evidence>
<name>A0ABT4UJ21_9BACT</name>
<protein>
    <submittedName>
        <fullName evidence="2">Uncharacterized protein</fullName>
    </submittedName>
</protein>
<reference evidence="2 3" key="1">
    <citation type="submission" date="2022-12" db="EMBL/GenBank/DDBJ databases">
        <title>Chitinophagaceae gen. sp. nov., a new member of the family Chitinophagaceae, isolated from soil in a chemical factory.</title>
        <authorList>
            <person name="Ke Z."/>
        </authorList>
    </citation>
    <scope>NUCLEOTIDE SEQUENCE [LARGE SCALE GENOMIC DNA]</scope>
    <source>
        <strain evidence="2 3">LY-5</strain>
    </source>
</reference>
<evidence type="ECO:0000256" key="1">
    <source>
        <dbReference type="SAM" id="Coils"/>
    </source>
</evidence>
<dbReference type="Proteomes" id="UP001210231">
    <property type="component" value="Unassembled WGS sequence"/>
</dbReference>
<keyword evidence="1" id="KW-0175">Coiled coil</keyword>
<proteinExistence type="predicted"/>
<dbReference type="RefSeq" id="WP_407031163.1">
    <property type="nucleotide sequence ID" value="NZ_JAQGEF010000008.1"/>
</dbReference>
<comment type="caution">
    <text evidence="2">The sequence shown here is derived from an EMBL/GenBank/DDBJ whole genome shotgun (WGS) entry which is preliminary data.</text>
</comment>
<organism evidence="2 3">
    <name type="scientific">Polluticaenibacter yanchengensis</name>
    <dbReference type="NCBI Taxonomy" id="3014562"/>
    <lineage>
        <taxon>Bacteria</taxon>
        <taxon>Pseudomonadati</taxon>
        <taxon>Bacteroidota</taxon>
        <taxon>Chitinophagia</taxon>
        <taxon>Chitinophagales</taxon>
        <taxon>Chitinophagaceae</taxon>
        <taxon>Polluticaenibacter</taxon>
    </lineage>
</organism>
<gene>
    <name evidence="2" type="ORF">O3P16_08460</name>
</gene>